<evidence type="ECO:0000313" key="4">
    <source>
        <dbReference type="Proteomes" id="UP000053331"/>
    </source>
</evidence>
<sequence length="103" mass="11403">MELETTALERTDAPADRPVETLDVRELGPPEPLRQTLELLADLPDETVLVQRNDRAPQFLYPKLDDRGYAHETVETDDAVVTAIWDEEDDAGGADGTAEVGDR</sequence>
<gene>
    <name evidence="3" type="ORF">FK85_13435</name>
</gene>
<evidence type="ECO:0000256" key="1">
    <source>
        <dbReference type="SAM" id="MobiDB-lite"/>
    </source>
</evidence>
<name>A0A081ESX3_9EURY</name>
<dbReference type="OrthoDB" id="103554at2157"/>
<dbReference type="RefSeq" id="WP_050027075.1">
    <property type="nucleotide sequence ID" value="NZ_JNFH02000134.1"/>
</dbReference>
<feature type="compositionally biased region" description="Basic and acidic residues" evidence="1">
    <location>
        <begin position="7"/>
        <end position="20"/>
    </location>
</feature>
<dbReference type="AlphaFoldDB" id="A0A081ESX3"/>
<organism evidence="3 4">
    <name type="scientific">Halorubrum saccharovorum</name>
    <dbReference type="NCBI Taxonomy" id="2248"/>
    <lineage>
        <taxon>Archaea</taxon>
        <taxon>Methanobacteriati</taxon>
        <taxon>Methanobacteriota</taxon>
        <taxon>Stenosarchaea group</taxon>
        <taxon>Halobacteria</taxon>
        <taxon>Halobacteriales</taxon>
        <taxon>Haloferacaceae</taxon>
        <taxon>Halorubrum</taxon>
    </lineage>
</organism>
<dbReference type="EMBL" id="JNFH02000134">
    <property type="protein sequence ID" value="KDS90511.1"/>
    <property type="molecule type" value="Genomic_DNA"/>
</dbReference>
<evidence type="ECO:0000259" key="2">
    <source>
        <dbReference type="Pfam" id="PF10006"/>
    </source>
</evidence>
<protein>
    <recommendedName>
        <fullName evidence="2">DUF2249 domain-containing protein</fullName>
    </recommendedName>
</protein>
<keyword evidence="4" id="KW-1185">Reference proteome</keyword>
<feature type="region of interest" description="Disordered" evidence="1">
    <location>
        <begin position="1"/>
        <end position="20"/>
    </location>
</feature>
<dbReference type="InterPro" id="IPR036868">
    <property type="entry name" value="TusA-like_sf"/>
</dbReference>
<proteinExistence type="predicted"/>
<dbReference type="SUPFAM" id="SSF64307">
    <property type="entry name" value="SirA-like"/>
    <property type="match status" value="1"/>
</dbReference>
<dbReference type="InterPro" id="IPR018720">
    <property type="entry name" value="DUF2249"/>
</dbReference>
<accession>A0A081ESX3</accession>
<dbReference type="Pfam" id="PF10006">
    <property type="entry name" value="DUF2249"/>
    <property type="match status" value="1"/>
</dbReference>
<feature type="domain" description="DUF2249" evidence="2">
    <location>
        <begin position="21"/>
        <end position="81"/>
    </location>
</feature>
<comment type="caution">
    <text evidence="3">The sequence shown here is derived from an EMBL/GenBank/DDBJ whole genome shotgun (WGS) entry which is preliminary data.</text>
</comment>
<dbReference type="Proteomes" id="UP000053331">
    <property type="component" value="Unassembled WGS sequence"/>
</dbReference>
<evidence type="ECO:0000313" key="3">
    <source>
        <dbReference type="EMBL" id="KDS90511.1"/>
    </source>
</evidence>
<reference evidence="3 4" key="1">
    <citation type="journal article" date="2015" name="Genome Announc.">
        <title>Draft genome sequence of a Halorubrum H3 strain isolated from the burlinskoye salt lake (Altai Krai, Russia).</title>
        <authorList>
            <person name="Rozanov A.S."/>
            <person name="Bryanskaya A.V."/>
            <person name="Malup T.K."/>
            <person name="Kotenko A.V."/>
            <person name="Peltek S.E."/>
        </authorList>
    </citation>
    <scope>NUCLEOTIDE SEQUENCE [LARGE SCALE GENOMIC DNA]</scope>
    <source>
        <strain evidence="3 4">H3</strain>
    </source>
</reference>